<comment type="subcellular location">
    <subcellularLocation>
        <location evidence="1">Membrane</location>
        <topology evidence="1">Single-pass membrane protein</topology>
    </subcellularLocation>
</comment>
<evidence type="ECO:0000256" key="1">
    <source>
        <dbReference type="ARBA" id="ARBA00004167"/>
    </source>
</evidence>
<sequence length="260" mass="29407">MKEQQVSDLLVDYLDGNLDAKEAAMVAKHLEQSPALRAELEETKKLLKAFKEEKTAEPSDRLRSGFYQMLEKEMENDGVRKITSASRPNTFHFLRIAAGIALLFGSFLLGMLWQSNDFESEIASLQTENQEYRQTAMLSLMENGSASRRIQGVSYAEELTALDPEILEALIRRMTEDNNITVRLSALEALSNFTQSEKVKDALIAALETEQDPGMQIQIIQTLVEIQEKKVVSPMQELLESNETEPYVKEHIKSLLPNII</sequence>
<dbReference type="GO" id="GO:0016020">
    <property type="term" value="C:membrane"/>
    <property type="evidence" value="ECO:0007669"/>
    <property type="project" value="UniProtKB-SubCell"/>
</dbReference>
<dbReference type="EMBL" id="WXYO01000001">
    <property type="protein sequence ID" value="NAS10763.1"/>
    <property type="molecule type" value="Genomic_DNA"/>
</dbReference>
<evidence type="ECO:0000259" key="6">
    <source>
        <dbReference type="Pfam" id="PF13490"/>
    </source>
</evidence>
<evidence type="ECO:0000256" key="2">
    <source>
        <dbReference type="ARBA" id="ARBA00022692"/>
    </source>
</evidence>
<accession>A0A6L9E838</accession>
<dbReference type="InterPro" id="IPR016024">
    <property type="entry name" value="ARM-type_fold"/>
</dbReference>
<dbReference type="PANTHER" id="PTHR37461:SF1">
    <property type="entry name" value="ANTI-SIGMA-K FACTOR RSKA"/>
    <property type="match status" value="1"/>
</dbReference>
<proteinExistence type="predicted"/>
<feature type="transmembrane region" description="Helical" evidence="5">
    <location>
        <begin position="93"/>
        <end position="113"/>
    </location>
</feature>
<keyword evidence="2 5" id="KW-0812">Transmembrane</keyword>
<dbReference type="Gene3D" id="1.25.10.10">
    <property type="entry name" value="Leucine-rich Repeat Variant"/>
    <property type="match status" value="1"/>
</dbReference>
<reference evidence="7 8" key="1">
    <citation type="submission" date="2020-01" db="EMBL/GenBank/DDBJ databases">
        <title>Bacteria diversity of Porities sp.</title>
        <authorList>
            <person name="Wang G."/>
        </authorList>
    </citation>
    <scope>NUCLEOTIDE SEQUENCE [LARGE SCALE GENOMIC DNA]</scope>
    <source>
        <strain evidence="7 8">R33</strain>
    </source>
</reference>
<dbReference type="RefSeq" id="WP_161434050.1">
    <property type="nucleotide sequence ID" value="NZ_WXYO01000001.1"/>
</dbReference>
<dbReference type="Gene3D" id="1.10.10.1320">
    <property type="entry name" value="Anti-sigma factor, zinc-finger domain"/>
    <property type="match status" value="1"/>
</dbReference>
<comment type="caution">
    <text evidence="7">The sequence shown here is derived from an EMBL/GenBank/DDBJ whole genome shotgun (WGS) entry which is preliminary data.</text>
</comment>
<dbReference type="InterPro" id="IPR041916">
    <property type="entry name" value="Anti_sigma_zinc_sf"/>
</dbReference>
<evidence type="ECO:0000256" key="3">
    <source>
        <dbReference type="ARBA" id="ARBA00022989"/>
    </source>
</evidence>
<keyword evidence="8" id="KW-1185">Reference proteome</keyword>
<dbReference type="InterPro" id="IPR011989">
    <property type="entry name" value="ARM-like"/>
</dbReference>
<keyword evidence="3 5" id="KW-1133">Transmembrane helix</keyword>
<dbReference type="SUPFAM" id="SSF48371">
    <property type="entry name" value="ARM repeat"/>
    <property type="match status" value="1"/>
</dbReference>
<dbReference type="Pfam" id="PF13646">
    <property type="entry name" value="HEAT_2"/>
    <property type="match status" value="1"/>
</dbReference>
<feature type="domain" description="Putative zinc-finger" evidence="6">
    <location>
        <begin position="4"/>
        <end position="37"/>
    </location>
</feature>
<keyword evidence="4 5" id="KW-0472">Membrane</keyword>
<dbReference type="Proteomes" id="UP000475249">
    <property type="component" value="Unassembled WGS sequence"/>
</dbReference>
<dbReference type="AlphaFoldDB" id="A0A6L9E838"/>
<organism evidence="7 8">
    <name type="scientific">Poritiphilus flavus</name>
    <dbReference type="NCBI Taxonomy" id="2697053"/>
    <lineage>
        <taxon>Bacteria</taxon>
        <taxon>Pseudomonadati</taxon>
        <taxon>Bacteroidota</taxon>
        <taxon>Flavobacteriia</taxon>
        <taxon>Flavobacteriales</taxon>
        <taxon>Flavobacteriaceae</taxon>
        <taxon>Poritiphilus</taxon>
    </lineage>
</organism>
<dbReference type="InterPro" id="IPR051474">
    <property type="entry name" value="Anti-sigma-K/W_factor"/>
</dbReference>
<protein>
    <recommendedName>
        <fullName evidence="6">Putative zinc-finger domain-containing protein</fullName>
    </recommendedName>
</protein>
<gene>
    <name evidence="7" type="ORF">GTQ38_02045</name>
</gene>
<dbReference type="GO" id="GO:0006417">
    <property type="term" value="P:regulation of translation"/>
    <property type="evidence" value="ECO:0007669"/>
    <property type="project" value="TreeGrafter"/>
</dbReference>
<evidence type="ECO:0000313" key="7">
    <source>
        <dbReference type="EMBL" id="NAS10763.1"/>
    </source>
</evidence>
<dbReference type="Pfam" id="PF13490">
    <property type="entry name" value="zf-HC2"/>
    <property type="match status" value="1"/>
</dbReference>
<name>A0A6L9E838_9FLAO</name>
<dbReference type="PANTHER" id="PTHR37461">
    <property type="entry name" value="ANTI-SIGMA-K FACTOR RSKA"/>
    <property type="match status" value="1"/>
</dbReference>
<evidence type="ECO:0000256" key="4">
    <source>
        <dbReference type="ARBA" id="ARBA00023136"/>
    </source>
</evidence>
<dbReference type="GO" id="GO:0016989">
    <property type="term" value="F:sigma factor antagonist activity"/>
    <property type="evidence" value="ECO:0007669"/>
    <property type="project" value="TreeGrafter"/>
</dbReference>
<evidence type="ECO:0000256" key="5">
    <source>
        <dbReference type="SAM" id="Phobius"/>
    </source>
</evidence>
<dbReference type="InterPro" id="IPR027383">
    <property type="entry name" value="Znf_put"/>
</dbReference>
<evidence type="ECO:0000313" key="8">
    <source>
        <dbReference type="Proteomes" id="UP000475249"/>
    </source>
</evidence>